<dbReference type="Gene3D" id="2.60.120.370">
    <property type="entry name" value="YhcH/YjgK/YiaL"/>
    <property type="match status" value="1"/>
</dbReference>
<name>A0ABY7QUG9_9FIRM</name>
<dbReference type="Proteomes" id="UP001210339">
    <property type="component" value="Chromosome"/>
</dbReference>
<organism evidence="1 2">
    <name type="scientific">Peptoniphilus equinus</name>
    <dbReference type="NCBI Taxonomy" id="3016343"/>
    <lineage>
        <taxon>Bacteria</taxon>
        <taxon>Bacillati</taxon>
        <taxon>Bacillota</taxon>
        <taxon>Tissierellia</taxon>
        <taxon>Tissierellales</taxon>
        <taxon>Peptoniphilaceae</taxon>
        <taxon>Peptoniphilus</taxon>
    </lineage>
</organism>
<gene>
    <name evidence="1" type="ORF">O6R05_02445</name>
</gene>
<evidence type="ECO:0000313" key="2">
    <source>
        <dbReference type="Proteomes" id="UP001210339"/>
    </source>
</evidence>
<dbReference type="PANTHER" id="PTHR34986:SF1">
    <property type="entry name" value="PROTEIN YIAL"/>
    <property type="match status" value="1"/>
</dbReference>
<keyword evidence="2" id="KW-1185">Reference proteome</keyword>
<protein>
    <submittedName>
        <fullName evidence="1">YhcH/YjgK/YiaL family protein</fullName>
    </submittedName>
</protein>
<dbReference type="NCBIfam" id="TIGR00022">
    <property type="entry name" value="YhcH/YjgK/YiaL family protein"/>
    <property type="match status" value="1"/>
</dbReference>
<dbReference type="InterPro" id="IPR037012">
    <property type="entry name" value="NanQ/TabA/YiaL_sf"/>
</dbReference>
<sequence>MIFLTIEQNYQQMGLSPVLVKVIDFLKENSLALKSKEIGVYELEGKDIFYQVIETETEEIQRRNAESHKEYLDVQFVVIGEEFIGITPWKNSYKVQNVDVNRDLWLYESVENEGYIHAVEGCVSIFYPEDIHKPQIAVNGPAFEKKVVVKVKYSLIMQ</sequence>
<dbReference type="RefSeq" id="WP_271191953.1">
    <property type="nucleotide sequence ID" value="NZ_CP115667.1"/>
</dbReference>
<dbReference type="EMBL" id="CP115667">
    <property type="protein sequence ID" value="WBW50421.1"/>
    <property type="molecule type" value="Genomic_DNA"/>
</dbReference>
<evidence type="ECO:0000313" key="1">
    <source>
        <dbReference type="EMBL" id="WBW50421.1"/>
    </source>
</evidence>
<accession>A0ABY7QUG9</accession>
<dbReference type="SUPFAM" id="SSF51197">
    <property type="entry name" value="Clavaminate synthase-like"/>
    <property type="match status" value="1"/>
</dbReference>
<dbReference type="InterPro" id="IPR004375">
    <property type="entry name" value="NanQ/TabA/YiaL"/>
</dbReference>
<dbReference type="Pfam" id="PF04074">
    <property type="entry name" value="DUF386"/>
    <property type="match status" value="1"/>
</dbReference>
<proteinExistence type="predicted"/>
<reference evidence="1 2" key="1">
    <citation type="submission" date="2023-01" db="EMBL/GenBank/DDBJ databases">
        <authorList>
            <person name="Lee S.H."/>
            <person name="Jung H.S."/>
            <person name="Yun J.U."/>
        </authorList>
    </citation>
    <scope>NUCLEOTIDE SEQUENCE [LARGE SCALE GENOMIC DNA]</scope>
    <source>
        <strain evidence="1 2">CBA3646</strain>
    </source>
</reference>
<dbReference type="PANTHER" id="PTHR34986">
    <property type="entry name" value="EVOLVED BETA-GALACTOSIDASE SUBUNIT BETA"/>
    <property type="match status" value="1"/>
</dbReference>